<feature type="region of interest" description="Disordered" evidence="1">
    <location>
        <begin position="65"/>
        <end position="118"/>
    </location>
</feature>
<proteinExistence type="predicted"/>
<accession>A0A2I1HS68</accession>
<feature type="region of interest" description="Disordered" evidence="1">
    <location>
        <begin position="1"/>
        <end position="38"/>
    </location>
</feature>
<feature type="compositionally biased region" description="Basic and acidic residues" evidence="1">
    <location>
        <begin position="1"/>
        <end position="12"/>
    </location>
</feature>
<organism evidence="2 3">
    <name type="scientific">Rhizophagus irregularis</name>
    <dbReference type="NCBI Taxonomy" id="588596"/>
    <lineage>
        <taxon>Eukaryota</taxon>
        <taxon>Fungi</taxon>
        <taxon>Fungi incertae sedis</taxon>
        <taxon>Mucoromycota</taxon>
        <taxon>Glomeromycotina</taxon>
        <taxon>Glomeromycetes</taxon>
        <taxon>Glomerales</taxon>
        <taxon>Glomeraceae</taxon>
        <taxon>Rhizophagus</taxon>
    </lineage>
</organism>
<protein>
    <submittedName>
        <fullName evidence="2">Uncharacterized protein</fullName>
    </submittedName>
</protein>
<comment type="caution">
    <text evidence="2">The sequence shown here is derived from an EMBL/GenBank/DDBJ whole genome shotgun (WGS) entry which is preliminary data.</text>
</comment>
<gene>
    <name evidence="2" type="ORF">RhiirA4_431995</name>
</gene>
<name>A0A2I1HS68_9GLOM</name>
<sequence length="153" mass="17444">IVPQREAIRNSESKNQPIDPIPPLGEFMETNDDDDPQENYQFLVRKMLPVFQKNIKSTILVPEVTNELFSDDNEGDDNDDGGDDNDGDNVSEEENEQNSDDDTLGYSSDDSELNFDAPELELEDDLKYPKEGLDDTFSWIIIWILKLCVPRVS</sequence>
<evidence type="ECO:0000313" key="3">
    <source>
        <dbReference type="Proteomes" id="UP000234323"/>
    </source>
</evidence>
<evidence type="ECO:0000256" key="1">
    <source>
        <dbReference type="SAM" id="MobiDB-lite"/>
    </source>
</evidence>
<dbReference type="Proteomes" id="UP000234323">
    <property type="component" value="Unassembled WGS sequence"/>
</dbReference>
<feature type="compositionally biased region" description="Acidic residues" evidence="1">
    <location>
        <begin position="69"/>
        <end position="118"/>
    </location>
</feature>
<keyword evidence="3" id="KW-1185">Reference proteome</keyword>
<dbReference type="EMBL" id="LLXI01005739">
    <property type="protein sequence ID" value="PKY61707.1"/>
    <property type="molecule type" value="Genomic_DNA"/>
</dbReference>
<evidence type="ECO:0000313" key="2">
    <source>
        <dbReference type="EMBL" id="PKY61707.1"/>
    </source>
</evidence>
<reference evidence="2 3" key="1">
    <citation type="submission" date="2015-10" db="EMBL/GenBank/DDBJ databases">
        <title>Genome analyses suggest a sexual origin of heterokaryosis in a supposedly ancient asexual fungus.</title>
        <authorList>
            <person name="Ropars J."/>
            <person name="Sedzielewska K."/>
            <person name="Noel J."/>
            <person name="Charron P."/>
            <person name="Farinelli L."/>
            <person name="Marton T."/>
            <person name="Kruger M."/>
            <person name="Pelin A."/>
            <person name="Brachmann A."/>
            <person name="Corradi N."/>
        </authorList>
    </citation>
    <scope>NUCLEOTIDE SEQUENCE [LARGE SCALE GENOMIC DNA]</scope>
    <source>
        <strain evidence="2 3">A4</strain>
    </source>
</reference>
<dbReference type="VEuPathDB" id="FungiDB:FUN_020373"/>
<feature type="non-terminal residue" evidence="2">
    <location>
        <position position="1"/>
    </location>
</feature>
<dbReference type="AlphaFoldDB" id="A0A2I1HS68"/>